<dbReference type="InterPro" id="IPR051461">
    <property type="entry name" value="UPF0750_membrane"/>
</dbReference>
<evidence type="ECO:0000256" key="4">
    <source>
        <dbReference type="ARBA" id="ARBA00022989"/>
    </source>
</evidence>
<evidence type="ECO:0000256" key="3">
    <source>
        <dbReference type="ARBA" id="ARBA00022692"/>
    </source>
</evidence>
<evidence type="ECO:0000256" key="2">
    <source>
        <dbReference type="ARBA" id="ARBA00022475"/>
    </source>
</evidence>
<feature type="transmembrane region" description="Helical" evidence="6">
    <location>
        <begin position="12"/>
        <end position="34"/>
    </location>
</feature>
<evidence type="ECO:0000256" key="6">
    <source>
        <dbReference type="SAM" id="Phobius"/>
    </source>
</evidence>
<dbReference type="Proteomes" id="UP000663499">
    <property type="component" value="Chromosome"/>
</dbReference>
<keyword evidence="4 6" id="KW-1133">Transmembrane helix</keyword>
<evidence type="ECO:0000259" key="7">
    <source>
        <dbReference type="Pfam" id="PF10035"/>
    </source>
</evidence>
<dbReference type="Pfam" id="PF10035">
    <property type="entry name" value="DUF2179"/>
    <property type="match status" value="1"/>
</dbReference>
<dbReference type="EMBL" id="CP071444">
    <property type="protein sequence ID" value="QSX07731.1"/>
    <property type="molecule type" value="Genomic_DNA"/>
</dbReference>
<protein>
    <submittedName>
        <fullName evidence="8">YitT family protein</fullName>
    </submittedName>
</protein>
<gene>
    <name evidence="8" type="ORF">J0B03_07810</name>
</gene>
<evidence type="ECO:0000313" key="8">
    <source>
        <dbReference type="EMBL" id="QSX07731.1"/>
    </source>
</evidence>
<dbReference type="InterPro" id="IPR003740">
    <property type="entry name" value="YitT"/>
</dbReference>
<proteinExistence type="predicted"/>
<dbReference type="GO" id="GO:0005886">
    <property type="term" value="C:plasma membrane"/>
    <property type="evidence" value="ECO:0007669"/>
    <property type="project" value="UniProtKB-SubCell"/>
</dbReference>
<feature type="domain" description="DUF2179" evidence="7">
    <location>
        <begin position="225"/>
        <end position="279"/>
    </location>
</feature>
<feature type="transmembrane region" description="Helical" evidence="6">
    <location>
        <begin position="109"/>
        <end position="131"/>
    </location>
</feature>
<dbReference type="InterPro" id="IPR019264">
    <property type="entry name" value="DUF2179"/>
</dbReference>
<comment type="subcellular location">
    <subcellularLocation>
        <location evidence="1">Cell membrane</location>
        <topology evidence="1">Multi-pass membrane protein</topology>
    </subcellularLocation>
</comment>
<dbReference type="RefSeq" id="WP_207299073.1">
    <property type="nucleotide sequence ID" value="NZ_CP071444.1"/>
</dbReference>
<evidence type="ECO:0000256" key="1">
    <source>
        <dbReference type="ARBA" id="ARBA00004651"/>
    </source>
</evidence>
<keyword evidence="5 6" id="KW-0472">Membrane</keyword>
<organism evidence="8 9">
    <name type="scientific">Alkalibacter rhizosphaerae</name>
    <dbReference type="NCBI Taxonomy" id="2815577"/>
    <lineage>
        <taxon>Bacteria</taxon>
        <taxon>Bacillati</taxon>
        <taxon>Bacillota</taxon>
        <taxon>Clostridia</taxon>
        <taxon>Eubacteriales</taxon>
        <taxon>Eubacteriaceae</taxon>
        <taxon>Alkalibacter</taxon>
    </lineage>
</organism>
<dbReference type="KEGG" id="alka:J0B03_07810"/>
<dbReference type="PANTHER" id="PTHR33545">
    <property type="entry name" value="UPF0750 MEMBRANE PROTEIN YITT-RELATED"/>
    <property type="match status" value="1"/>
</dbReference>
<feature type="transmembrane region" description="Helical" evidence="6">
    <location>
        <begin position="151"/>
        <end position="172"/>
    </location>
</feature>
<dbReference type="PANTHER" id="PTHR33545:SF9">
    <property type="entry name" value="UPF0750 MEMBRANE PROTEIN YITE"/>
    <property type="match status" value="1"/>
</dbReference>
<evidence type="ECO:0000256" key="5">
    <source>
        <dbReference type="ARBA" id="ARBA00023136"/>
    </source>
</evidence>
<dbReference type="CDD" id="cd16380">
    <property type="entry name" value="YitT_C"/>
    <property type="match status" value="1"/>
</dbReference>
<dbReference type="PIRSF" id="PIRSF006483">
    <property type="entry name" value="Membrane_protein_YitT"/>
    <property type="match status" value="1"/>
</dbReference>
<accession>A0A974XDM9</accession>
<sequence>MRERIKPLSGEIKSYVGITIGTMIMAFGFNSFSIPNKIAPGGFSGLATVLYHLSGYPVGLVTLIITIPLFFVAFKLLGGRFGVKTFYGTVLFSLNVDLIMRTPTITNDIFLASVFGGVILGAGVGVVFKFGGTTGGTDLLASIMHKYFRGVSIGTWLMIIDSMVVVFAGLVFRNMEITLYSTLTLYLSMKVIDLIQEGISYAKAFYIISPKAQQIADAILTDMDRGVTLLNGKGAYTGDDRSVVFCVVHRSQIFQMKDIVRDVDPGAFVILGDVYEVLGEGFKRFEAS</sequence>
<evidence type="ECO:0000313" key="9">
    <source>
        <dbReference type="Proteomes" id="UP000663499"/>
    </source>
</evidence>
<name>A0A974XDM9_9FIRM</name>
<dbReference type="Gene3D" id="3.30.70.120">
    <property type="match status" value="1"/>
</dbReference>
<dbReference type="AlphaFoldDB" id="A0A974XDM9"/>
<keyword evidence="9" id="KW-1185">Reference proteome</keyword>
<keyword evidence="2" id="KW-1003">Cell membrane</keyword>
<dbReference type="InterPro" id="IPR015867">
    <property type="entry name" value="N-reg_PII/ATP_PRibTrfase_C"/>
</dbReference>
<keyword evidence="3 6" id="KW-0812">Transmembrane</keyword>
<reference evidence="8" key="1">
    <citation type="submission" date="2021-03" db="EMBL/GenBank/DDBJ databases">
        <title>Alkalibacter marinus sp. nov., isolated from tidal flat sediment.</title>
        <authorList>
            <person name="Namirimu T."/>
            <person name="Yang J.-A."/>
            <person name="Yang S.-H."/>
            <person name="Kim Y.-J."/>
            <person name="Kwon K.K."/>
        </authorList>
    </citation>
    <scope>NUCLEOTIDE SEQUENCE</scope>
    <source>
        <strain evidence="8">ES005</strain>
    </source>
</reference>
<feature type="transmembrane region" description="Helical" evidence="6">
    <location>
        <begin position="54"/>
        <end position="74"/>
    </location>
</feature>
<dbReference type="Pfam" id="PF02588">
    <property type="entry name" value="YitT_membrane"/>
    <property type="match status" value="1"/>
</dbReference>